<dbReference type="GO" id="GO:0003676">
    <property type="term" value="F:nucleic acid binding"/>
    <property type="evidence" value="ECO:0007669"/>
    <property type="project" value="InterPro"/>
</dbReference>
<accession>A0A151X9Y6</accession>
<dbReference type="Proteomes" id="UP000075809">
    <property type="component" value="Unassembled WGS sequence"/>
</dbReference>
<feature type="non-terminal residue" evidence="1">
    <location>
        <position position="1"/>
    </location>
</feature>
<dbReference type="PANTHER" id="PTHR47326:SF1">
    <property type="entry name" value="HTH PSQ-TYPE DOMAIN-CONTAINING PROTEIN"/>
    <property type="match status" value="1"/>
</dbReference>
<dbReference type="PANTHER" id="PTHR47326">
    <property type="entry name" value="TRANSPOSABLE ELEMENT TC3 TRANSPOSASE-LIKE PROTEIN"/>
    <property type="match status" value="1"/>
</dbReference>
<proteinExistence type="predicted"/>
<dbReference type="EMBL" id="KQ982365">
    <property type="protein sequence ID" value="KYQ57098.1"/>
    <property type="molecule type" value="Genomic_DNA"/>
</dbReference>
<dbReference type="STRING" id="64791.A0A151X9Y6"/>
<sequence>IAWPPRLPGINVLNFLVWVYIKDLVEHNDIKNEVREAIVATFDNITSEMAHRATRSIVQRAELCIREGGRHFEQFLKHESRLSLLKKPL</sequence>
<keyword evidence="2" id="KW-1185">Reference proteome</keyword>
<evidence type="ECO:0000313" key="2">
    <source>
        <dbReference type="Proteomes" id="UP000075809"/>
    </source>
</evidence>
<name>A0A151X9Y6_9HYME</name>
<gene>
    <name evidence="1" type="ORF">ALC60_03904</name>
</gene>
<dbReference type="AlphaFoldDB" id="A0A151X9Y6"/>
<evidence type="ECO:0000313" key="1">
    <source>
        <dbReference type="EMBL" id="KYQ57098.1"/>
    </source>
</evidence>
<dbReference type="InterPro" id="IPR036397">
    <property type="entry name" value="RNaseH_sf"/>
</dbReference>
<reference evidence="1 2" key="1">
    <citation type="submission" date="2015-09" db="EMBL/GenBank/DDBJ databases">
        <title>Trachymyrmex zeteki WGS genome.</title>
        <authorList>
            <person name="Nygaard S."/>
            <person name="Hu H."/>
            <person name="Boomsma J."/>
            <person name="Zhang G."/>
        </authorList>
    </citation>
    <scope>NUCLEOTIDE SEQUENCE [LARGE SCALE GENOMIC DNA]</scope>
    <source>
        <strain evidence="1">Tzet28-1</strain>
        <tissue evidence="1">Whole body</tissue>
    </source>
</reference>
<protein>
    <submittedName>
        <fullName evidence="1">Uncharacterized protein</fullName>
    </submittedName>
</protein>
<dbReference type="Gene3D" id="3.30.420.10">
    <property type="entry name" value="Ribonuclease H-like superfamily/Ribonuclease H"/>
    <property type="match status" value="1"/>
</dbReference>
<organism evidence="1 2">
    <name type="scientific">Mycetomoellerius zeteki</name>
    <dbReference type="NCBI Taxonomy" id="64791"/>
    <lineage>
        <taxon>Eukaryota</taxon>
        <taxon>Metazoa</taxon>
        <taxon>Ecdysozoa</taxon>
        <taxon>Arthropoda</taxon>
        <taxon>Hexapoda</taxon>
        <taxon>Insecta</taxon>
        <taxon>Pterygota</taxon>
        <taxon>Neoptera</taxon>
        <taxon>Endopterygota</taxon>
        <taxon>Hymenoptera</taxon>
        <taxon>Apocrita</taxon>
        <taxon>Aculeata</taxon>
        <taxon>Formicoidea</taxon>
        <taxon>Formicidae</taxon>
        <taxon>Myrmicinae</taxon>
        <taxon>Mycetomoellerius</taxon>
    </lineage>
</organism>